<dbReference type="GO" id="GO:0005524">
    <property type="term" value="F:ATP binding"/>
    <property type="evidence" value="ECO:0007669"/>
    <property type="project" value="UniProtKB-KW"/>
</dbReference>
<evidence type="ECO:0000313" key="6">
    <source>
        <dbReference type="Proteomes" id="UP001430953"/>
    </source>
</evidence>
<dbReference type="Proteomes" id="UP001430953">
    <property type="component" value="Unassembled WGS sequence"/>
</dbReference>
<keyword evidence="1" id="KW-0547">Nucleotide-binding</keyword>
<dbReference type="EMBL" id="JADYXP020000022">
    <property type="protein sequence ID" value="KAL0103013.1"/>
    <property type="molecule type" value="Genomic_DNA"/>
</dbReference>
<dbReference type="InterPro" id="IPR001054">
    <property type="entry name" value="A/G_cyclase"/>
</dbReference>
<keyword evidence="6" id="KW-1185">Reference proteome</keyword>
<gene>
    <name evidence="5" type="ORF">PUN28_018368</name>
</gene>
<reference evidence="5 6" key="1">
    <citation type="submission" date="2023-03" db="EMBL/GenBank/DDBJ databases">
        <title>High recombination rates correlate with genetic variation in Cardiocondyla obscurior ants.</title>
        <authorList>
            <person name="Errbii M."/>
        </authorList>
    </citation>
    <scope>NUCLEOTIDE SEQUENCE [LARGE SCALE GENOMIC DNA]</scope>
    <source>
        <strain evidence="5">Alpha-2009</strain>
        <tissue evidence="5">Whole body</tissue>
    </source>
</reference>
<accession>A0AAW2EJT0</accession>
<evidence type="ECO:0000313" key="5">
    <source>
        <dbReference type="EMBL" id="KAL0103013.1"/>
    </source>
</evidence>
<dbReference type="PANTHER" id="PTHR16305:SF28">
    <property type="entry name" value="GUANYLATE CYCLASE DOMAIN-CONTAINING PROTEIN"/>
    <property type="match status" value="1"/>
</dbReference>
<comment type="caution">
    <text evidence="5">The sequence shown here is derived from an EMBL/GenBank/DDBJ whole genome shotgun (WGS) entry which is preliminary data.</text>
</comment>
<dbReference type="PANTHER" id="PTHR16305">
    <property type="entry name" value="TESTICULAR SOLUBLE ADENYLYL CYCLASE"/>
    <property type="match status" value="1"/>
</dbReference>
<feature type="domain" description="Guanylate cyclase" evidence="4">
    <location>
        <begin position="446"/>
        <end position="480"/>
    </location>
</feature>
<name>A0AAW2EJT0_9HYME</name>
<dbReference type="InterPro" id="IPR011990">
    <property type="entry name" value="TPR-like_helical_dom_sf"/>
</dbReference>
<dbReference type="GO" id="GO:0005737">
    <property type="term" value="C:cytoplasm"/>
    <property type="evidence" value="ECO:0007669"/>
    <property type="project" value="TreeGrafter"/>
</dbReference>
<protein>
    <recommendedName>
        <fullName evidence="4">Guanylate cyclase domain-containing protein</fullName>
    </recommendedName>
</protein>
<dbReference type="Gene3D" id="1.25.40.10">
    <property type="entry name" value="Tetratricopeptide repeat domain"/>
    <property type="match status" value="1"/>
</dbReference>
<evidence type="ECO:0000256" key="3">
    <source>
        <dbReference type="ARBA" id="ARBA00023239"/>
    </source>
</evidence>
<proteinExistence type="predicted"/>
<dbReference type="InterPro" id="IPR029787">
    <property type="entry name" value="Nucleotide_cyclase"/>
</dbReference>
<dbReference type="InterPro" id="IPR027417">
    <property type="entry name" value="P-loop_NTPase"/>
</dbReference>
<dbReference type="SUPFAM" id="SSF52540">
    <property type="entry name" value="P-loop containing nucleoside triphosphate hydrolases"/>
    <property type="match status" value="1"/>
</dbReference>
<keyword evidence="3" id="KW-0456">Lyase</keyword>
<evidence type="ECO:0000256" key="2">
    <source>
        <dbReference type="ARBA" id="ARBA00022840"/>
    </source>
</evidence>
<keyword evidence="2" id="KW-0067">ATP-binding</keyword>
<dbReference type="SUPFAM" id="SSF55073">
    <property type="entry name" value="Nucleotide cyclase"/>
    <property type="match status" value="2"/>
</dbReference>
<dbReference type="GO" id="GO:0009190">
    <property type="term" value="P:cyclic nucleotide biosynthetic process"/>
    <property type="evidence" value="ECO:0007669"/>
    <property type="project" value="InterPro"/>
</dbReference>
<dbReference type="PROSITE" id="PS50125">
    <property type="entry name" value="GUANYLATE_CYCLASE_2"/>
    <property type="match status" value="1"/>
</dbReference>
<evidence type="ECO:0000259" key="4">
    <source>
        <dbReference type="PROSITE" id="PS50125"/>
    </source>
</evidence>
<dbReference type="GO" id="GO:0004016">
    <property type="term" value="F:adenylate cyclase activity"/>
    <property type="evidence" value="ECO:0007669"/>
    <property type="project" value="TreeGrafter"/>
</dbReference>
<dbReference type="Gene3D" id="3.30.70.1230">
    <property type="entry name" value="Nucleotide cyclase"/>
    <property type="match status" value="2"/>
</dbReference>
<evidence type="ECO:0000256" key="1">
    <source>
        <dbReference type="ARBA" id="ARBA00022741"/>
    </source>
</evidence>
<sequence length="1717" mass="198020">MSRNPINEESTAAWTPDFFGPIFKKHNLTVKQALDSRDVNAQICRMATFVPDEIIYATDLSKKNLQSFQAVLMMLNISGLSMLFKKYIHDKNGGSLGFSRKLNDYIDIAAREIYSSDGDILKFSAEGLLAVWKVYNDKFIFDVVHSAIVCAMNIQNSIAVLRNVSNVLKTNVAISAGDVTFSVIGSKEARHFVIFGLPVEELKSAKRVSLPNDLVLSLSAWQHCTPSHYEYVIKDSYNVKIVKVLKQSNARSAHTTSTSNDCIATNYEINGQAVKPLPSYRIHLISINGELYSGTQVDNKKDIAFTAISAISATNPNFSAQIKSYLIKPVMQQIEKAESLNFLAEIRRITIIFIDIVPNKHSNNELIFLADKCFLLLHSIVTPCGGCINGINLYEKNIFFFIVFGLPGYTSEVQFSADEACKNGIICATDILRSVKTVAGIQSAFIGMSTGIAYCGVIGSTARKYYAVVGPPVNKAIRIMDISYDKVSCDYDTVLHSHISKSKFRSRGVKTLQRLEKHHIYEYLGELWVKKNLDTTLDYCYPILGRLYELEYFDDILNEIGILDRKYSGLLIKGIERSGKSRLLDAFVTCVSNKQIKPIKLSLHVTYAEKAYSVIYHIIMQILDAEDCETVEDREKTLHNKLSDILAFENYCYLNVLMRVRFPLSNAYCLDTDQERHTKTLDIFELILTQLKTKICILLDDVQYMDYESWQFLSLALDNYDVVVAMTILKSESREDLSQVEAEFYKDKRLMKHLLLGLNVNLLPAFACQFLNVRAIPKKLNRYLLKRKDGHIGWCETLLMLILQSNGLDFIKISPSEATEHDLVFPNNTLVTKIPIDLTPEELPPPLPWTQMSLVDICITNENYDTITDKDRDMTELMGKIYDKMNFYEQDFIKCAATLGKVFKRSVIEKVMVNSIPLHTIKTVSEMIRMRILECASLQRRDFYTEDLIFCIDKKRQTFSDMHHLLSCSCHHSHDILSRYVPPLYAYCKMLEFRVDFFWKMVYNIQTSEKKHEHHTRAAKIYSLDARKCDSCGNYRFLRILSEDVLKEFKKNDMKNMLQSPRVSITRRRTVVEGKWAVSKPNFLSAKTINVAKKENSTFHRVSIMPTNFDNEDDEVPRYEENETIHQSSRFRRRSASISPETEDFFRPCYLEKFSHIDYRNCQCDNIISQLFWILQQHIENSGETGKALKFFIEYSAGVIQIAQPLYALKLLTIAAEKSIILEANEVIDENAKDNVTNRGIILALMGDAHIALGNYDRAKKYYLSAVKLRGAQPRLEKGIYSYVVQMFCKVQESPLHMADEESRRLIVERYELGSYLRRLCVVFMLNNKLKAAQSYALRGFKLVFLNANSFQEKGEIYLATLRVFYCMRNVKLIRRIEKSMITVMETKTSWNDSEEIVMVANIYLTLYQNRVLKGELEEAIDMGIKVLKISEVLHLNELMLTIMPSLVQIMLWTKRVSEAVDLMQELYFLADEDVDLSAKTWYYALSLDLMLDAGIVLESYDTSYSYYKKIIAKKSKFSICRDPQSLCHLLTNLRIYQLRMRHTVNNFPYNTEKYTKDIAWYKFSQLLTCSKEFECYLLMLLHCLNIKRSNELQILRQNIFNNIKCLKNVSKHAKVIKPRFYLLMAYLNVLRGCKSSVRFYLNKAQKCAISQGNQLTMAWIIQNRKMWREKIYDSISQRWLEHIESKDVLAWQCISNFNADTWSTILYPLPTPDAHL</sequence>
<dbReference type="GO" id="GO:0035556">
    <property type="term" value="P:intracellular signal transduction"/>
    <property type="evidence" value="ECO:0007669"/>
    <property type="project" value="InterPro"/>
</dbReference>
<organism evidence="5 6">
    <name type="scientific">Cardiocondyla obscurior</name>
    <dbReference type="NCBI Taxonomy" id="286306"/>
    <lineage>
        <taxon>Eukaryota</taxon>
        <taxon>Metazoa</taxon>
        <taxon>Ecdysozoa</taxon>
        <taxon>Arthropoda</taxon>
        <taxon>Hexapoda</taxon>
        <taxon>Insecta</taxon>
        <taxon>Pterygota</taxon>
        <taxon>Neoptera</taxon>
        <taxon>Endopterygota</taxon>
        <taxon>Hymenoptera</taxon>
        <taxon>Apocrita</taxon>
        <taxon>Aculeata</taxon>
        <taxon>Formicoidea</taxon>
        <taxon>Formicidae</taxon>
        <taxon>Myrmicinae</taxon>
        <taxon>Cardiocondyla</taxon>
    </lineage>
</organism>